<dbReference type="InterPro" id="IPR010982">
    <property type="entry name" value="Lambda_DNA-bd_dom_sf"/>
</dbReference>
<dbReference type="GO" id="GO:0000976">
    <property type="term" value="F:transcription cis-regulatory region binding"/>
    <property type="evidence" value="ECO:0007669"/>
    <property type="project" value="TreeGrafter"/>
</dbReference>
<dbReference type="PRINTS" id="PR00036">
    <property type="entry name" value="HTHLACI"/>
</dbReference>
<sequence length="337" mass="35303">MGRTVTRSGKRTTIVDIARQAEVSISTVSRVLNGRPVADEVLATRVRKAATELGYRPNMVARDFRRGVTSTIGVVVPDLANPFFPHVLKGLAEEVSAGDHRLLVVDSGEDADQELQLVAQLAGSCDGIILCSPRMSQSSLATLPALGVPIVCTNRSVGDLPFGTVGIDSAAGMRQAIAHLAELGHRHIGYLGGPGTSLSDGLRREGLSTAASELGVKVSSTEAGSTSDDGHAKLPELLDQGVTAVIAFNDLVAIGALARLRELEMDVPSQLSVVGFDDIPVAAFLGPPLTTVSLPKEELGRRAWAGLHQQLETGQVPQEELLPASLVVRHSTAAPAD</sequence>
<dbReference type="Gene3D" id="3.40.50.2300">
    <property type="match status" value="2"/>
</dbReference>
<evidence type="ECO:0000256" key="2">
    <source>
        <dbReference type="ARBA" id="ARBA00023125"/>
    </source>
</evidence>
<keyword evidence="2" id="KW-0238">DNA-binding</keyword>
<dbReference type="SUPFAM" id="SSF47413">
    <property type="entry name" value="lambda repressor-like DNA-binding domains"/>
    <property type="match status" value="1"/>
</dbReference>
<evidence type="ECO:0000259" key="4">
    <source>
        <dbReference type="PROSITE" id="PS50932"/>
    </source>
</evidence>
<evidence type="ECO:0000256" key="3">
    <source>
        <dbReference type="ARBA" id="ARBA00023163"/>
    </source>
</evidence>
<dbReference type="GO" id="GO:0003700">
    <property type="term" value="F:DNA-binding transcription factor activity"/>
    <property type="evidence" value="ECO:0007669"/>
    <property type="project" value="TreeGrafter"/>
</dbReference>
<dbReference type="Pfam" id="PF13377">
    <property type="entry name" value="Peripla_BP_3"/>
    <property type="match status" value="1"/>
</dbReference>
<proteinExistence type="predicted"/>
<feature type="domain" description="HTH lacI-type" evidence="4">
    <location>
        <begin position="12"/>
        <end position="66"/>
    </location>
</feature>
<dbReference type="InterPro" id="IPR000843">
    <property type="entry name" value="HTH_LacI"/>
</dbReference>
<keyword evidence="6" id="KW-1185">Reference proteome</keyword>
<evidence type="ECO:0000313" key="6">
    <source>
        <dbReference type="Proteomes" id="UP000291144"/>
    </source>
</evidence>
<dbReference type="SUPFAM" id="SSF53822">
    <property type="entry name" value="Periplasmic binding protein-like I"/>
    <property type="match status" value="1"/>
</dbReference>
<dbReference type="AlphaFoldDB" id="A0A4R0KXZ7"/>
<name>A0A4R0KXZ7_9ACTN</name>
<organism evidence="5 6">
    <name type="scientific">Kribbella pittospori</name>
    <dbReference type="NCBI Taxonomy" id="722689"/>
    <lineage>
        <taxon>Bacteria</taxon>
        <taxon>Bacillati</taxon>
        <taxon>Actinomycetota</taxon>
        <taxon>Actinomycetes</taxon>
        <taxon>Propionibacteriales</taxon>
        <taxon>Kribbellaceae</taxon>
        <taxon>Kribbella</taxon>
    </lineage>
</organism>
<dbReference type="InterPro" id="IPR028082">
    <property type="entry name" value="Peripla_BP_I"/>
</dbReference>
<gene>
    <name evidence="5" type="ORF">E0H73_03480</name>
</gene>
<reference evidence="5 6" key="1">
    <citation type="submission" date="2019-02" db="EMBL/GenBank/DDBJ databases">
        <title>Kribbella capetownensis sp. nov. and Kribbella speibonae sp. nov., isolated from soil.</title>
        <authorList>
            <person name="Curtis S.M."/>
            <person name="Norton I."/>
            <person name="Everest G.J."/>
            <person name="Meyers P.R."/>
        </authorList>
    </citation>
    <scope>NUCLEOTIDE SEQUENCE [LARGE SCALE GENOMIC DNA]</scope>
    <source>
        <strain evidence="5 6">NRRL B-24813</strain>
    </source>
</reference>
<keyword evidence="3" id="KW-0804">Transcription</keyword>
<dbReference type="Pfam" id="PF00356">
    <property type="entry name" value="LacI"/>
    <property type="match status" value="1"/>
</dbReference>
<dbReference type="Gene3D" id="1.10.260.40">
    <property type="entry name" value="lambda repressor-like DNA-binding domains"/>
    <property type="match status" value="1"/>
</dbReference>
<dbReference type="PANTHER" id="PTHR30146">
    <property type="entry name" value="LACI-RELATED TRANSCRIPTIONAL REPRESSOR"/>
    <property type="match status" value="1"/>
</dbReference>
<dbReference type="EMBL" id="SJKB01000001">
    <property type="protein sequence ID" value="TCC65993.1"/>
    <property type="molecule type" value="Genomic_DNA"/>
</dbReference>
<dbReference type="CDD" id="cd01392">
    <property type="entry name" value="HTH_LacI"/>
    <property type="match status" value="1"/>
</dbReference>
<dbReference type="PROSITE" id="PS00356">
    <property type="entry name" value="HTH_LACI_1"/>
    <property type="match status" value="1"/>
</dbReference>
<protein>
    <submittedName>
        <fullName evidence="5">LacI family transcriptional regulator</fullName>
    </submittedName>
</protein>
<evidence type="ECO:0000256" key="1">
    <source>
        <dbReference type="ARBA" id="ARBA00023015"/>
    </source>
</evidence>
<dbReference type="PANTHER" id="PTHR30146:SF138">
    <property type="entry name" value="TRANSCRIPTIONAL REGULATORY PROTEIN"/>
    <property type="match status" value="1"/>
</dbReference>
<keyword evidence="1" id="KW-0805">Transcription regulation</keyword>
<comment type="caution">
    <text evidence="5">The sequence shown here is derived from an EMBL/GenBank/DDBJ whole genome shotgun (WGS) entry which is preliminary data.</text>
</comment>
<dbReference type="SMART" id="SM00354">
    <property type="entry name" value="HTH_LACI"/>
    <property type="match status" value="1"/>
</dbReference>
<dbReference type="CDD" id="cd06267">
    <property type="entry name" value="PBP1_LacI_sugar_binding-like"/>
    <property type="match status" value="1"/>
</dbReference>
<dbReference type="OrthoDB" id="3258243at2"/>
<dbReference type="Proteomes" id="UP000291144">
    <property type="component" value="Unassembled WGS sequence"/>
</dbReference>
<evidence type="ECO:0000313" key="5">
    <source>
        <dbReference type="EMBL" id="TCC65993.1"/>
    </source>
</evidence>
<dbReference type="InterPro" id="IPR046335">
    <property type="entry name" value="LacI/GalR-like_sensor"/>
</dbReference>
<accession>A0A4R0KXZ7</accession>
<dbReference type="PROSITE" id="PS50932">
    <property type="entry name" value="HTH_LACI_2"/>
    <property type="match status" value="1"/>
</dbReference>